<gene>
    <name evidence="2" type="ORF">GCM10009754_12330</name>
</gene>
<keyword evidence="1" id="KW-0732">Signal</keyword>
<evidence type="ECO:0000256" key="1">
    <source>
        <dbReference type="SAM" id="SignalP"/>
    </source>
</evidence>
<evidence type="ECO:0008006" key="4">
    <source>
        <dbReference type="Google" id="ProtNLM"/>
    </source>
</evidence>
<dbReference type="Proteomes" id="UP001501116">
    <property type="component" value="Unassembled WGS sequence"/>
</dbReference>
<feature type="chain" id="PRO_5047081977" description="Secreted protein" evidence="1">
    <location>
        <begin position="29"/>
        <end position="75"/>
    </location>
</feature>
<organism evidence="2 3">
    <name type="scientific">Amycolatopsis minnesotensis</name>
    <dbReference type="NCBI Taxonomy" id="337894"/>
    <lineage>
        <taxon>Bacteria</taxon>
        <taxon>Bacillati</taxon>
        <taxon>Actinomycetota</taxon>
        <taxon>Actinomycetes</taxon>
        <taxon>Pseudonocardiales</taxon>
        <taxon>Pseudonocardiaceae</taxon>
        <taxon>Amycolatopsis</taxon>
    </lineage>
</organism>
<proteinExistence type="predicted"/>
<comment type="caution">
    <text evidence="2">The sequence shown here is derived from an EMBL/GenBank/DDBJ whole genome shotgun (WGS) entry which is preliminary data.</text>
</comment>
<sequence length="75" mass="7489">MCSTMRKILMAAVLAGAALAVGAPSASAAESYPAGVYPNGPAAEAACAQGIQQGRWKACSYTFVAGGQAVLWVVV</sequence>
<feature type="signal peptide" evidence="1">
    <location>
        <begin position="1"/>
        <end position="28"/>
    </location>
</feature>
<reference evidence="2 3" key="1">
    <citation type="journal article" date="2019" name="Int. J. Syst. Evol. Microbiol.">
        <title>The Global Catalogue of Microorganisms (GCM) 10K type strain sequencing project: providing services to taxonomists for standard genome sequencing and annotation.</title>
        <authorList>
            <consortium name="The Broad Institute Genomics Platform"/>
            <consortium name="The Broad Institute Genome Sequencing Center for Infectious Disease"/>
            <person name="Wu L."/>
            <person name="Ma J."/>
        </authorList>
    </citation>
    <scope>NUCLEOTIDE SEQUENCE [LARGE SCALE GENOMIC DNA]</scope>
    <source>
        <strain evidence="2 3">JCM 14545</strain>
    </source>
</reference>
<accession>A0ABN2Q7L6</accession>
<evidence type="ECO:0000313" key="3">
    <source>
        <dbReference type="Proteomes" id="UP001501116"/>
    </source>
</evidence>
<name>A0ABN2Q7L6_9PSEU</name>
<dbReference type="PROSITE" id="PS51318">
    <property type="entry name" value="TAT"/>
    <property type="match status" value="1"/>
</dbReference>
<keyword evidence="3" id="KW-1185">Reference proteome</keyword>
<dbReference type="EMBL" id="BAAANN010000004">
    <property type="protein sequence ID" value="GAA1946001.1"/>
    <property type="molecule type" value="Genomic_DNA"/>
</dbReference>
<dbReference type="InterPro" id="IPR006311">
    <property type="entry name" value="TAT_signal"/>
</dbReference>
<evidence type="ECO:0000313" key="2">
    <source>
        <dbReference type="EMBL" id="GAA1946001.1"/>
    </source>
</evidence>
<protein>
    <recommendedName>
        <fullName evidence="4">Secreted protein</fullName>
    </recommendedName>
</protein>